<gene>
    <name evidence="1" type="ORF">BFF78_08570</name>
</gene>
<keyword evidence="2" id="KW-1185">Reference proteome</keyword>
<proteinExistence type="predicted"/>
<evidence type="ECO:0000313" key="2">
    <source>
        <dbReference type="Proteomes" id="UP000094960"/>
    </source>
</evidence>
<sequence>MRSNRSASGSSPRRSALLAAAVQIERNYIREKTLEGQVTAAAKGNHGGRPKVIDDMLVFARALKDRGVPVPEIANKLTIKTGNPGLKGCRVTRRATGPGPLRCFLGA</sequence>
<dbReference type="KEGG" id="spun:BFF78_08570"/>
<dbReference type="Proteomes" id="UP000094960">
    <property type="component" value="Chromosome"/>
</dbReference>
<dbReference type="EMBL" id="CP017248">
    <property type="protein sequence ID" value="AOR31089.1"/>
    <property type="molecule type" value="Genomic_DNA"/>
</dbReference>
<name>A0A1D7Y6T5_9ACTN</name>
<evidence type="ECO:0008006" key="3">
    <source>
        <dbReference type="Google" id="ProtNLM"/>
    </source>
</evidence>
<dbReference type="AlphaFoldDB" id="A0A1D7Y6T5"/>
<accession>A0A1D7Y6T5</accession>
<reference evidence="2" key="1">
    <citation type="submission" date="2016-09" db="EMBL/GenBank/DDBJ databases">
        <title>Streptomyces puniciscabiei strain:TW1S1 Genome sequencing and assembly.</title>
        <authorList>
            <person name="Kim M.-K."/>
            <person name="Kim S.B."/>
        </authorList>
    </citation>
    <scope>NUCLEOTIDE SEQUENCE [LARGE SCALE GENOMIC DNA]</scope>
    <source>
        <strain evidence="2">TW1S1</strain>
    </source>
</reference>
<organism evidence="1 2">
    <name type="scientific">Streptomyces fodineus</name>
    <dbReference type="NCBI Taxonomy" id="1904616"/>
    <lineage>
        <taxon>Bacteria</taxon>
        <taxon>Bacillati</taxon>
        <taxon>Actinomycetota</taxon>
        <taxon>Actinomycetes</taxon>
        <taxon>Kitasatosporales</taxon>
        <taxon>Streptomycetaceae</taxon>
        <taxon>Streptomyces</taxon>
    </lineage>
</organism>
<protein>
    <recommendedName>
        <fullName evidence="3">Resolvase/invertase-type recombinase catalytic domain-containing protein</fullName>
    </recommendedName>
</protein>
<evidence type="ECO:0000313" key="1">
    <source>
        <dbReference type="EMBL" id="AOR31089.1"/>
    </source>
</evidence>